<name>A0A3N1MB69_9PROT</name>
<dbReference type="PANTHER" id="PTHR43401:SF5">
    <property type="entry name" value="ALCOHOL DEHYDROGENASE-RELATED"/>
    <property type="match status" value="1"/>
</dbReference>
<dbReference type="InterPro" id="IPR011032">
    <property type="entry name" value="GroES-like_sf"/>
</dbReference>
<dbReference type="InterPro" id="IPR050129">
    <property type="entry name" value="Zn_alcohol_dh"/>
</dbReference>
<proteinExistence type="inferred from homology"/>
<feature type="domain" description="Enoyl reductase (ER)" evidence="5">
    <location>
        <begin position="8"/>
        <end position="348"/>
    </location>
</feature>
<evidence type="ECO:0000256" key="3">
    <source>
        <dbReference type="ARBA" id="ARBA00023002"/>
    </source>
</evidence>
<dbReference type="OrthoDB" id="9773078at2"/>
<sequence>MKGVVFAGDRTVEFREFPDPTPGPGEVVLEIKASGMCGSDLKMYRAAPGEAARALGIGETGAVIAGHEPCGVVAAVGAGVSERQARVGQRVMVHHYRGCGVCPHCSTGWMQLCVDGVAEVYGATGHGAHAPYMKCPARTLVNLPDQLSFATGAAIACGTGTAWGALQRLDLKGDQTIAIFGQGPVGLSATQLASAMGARVIALDISDERLGRAKSFGADVVINPAQVPDVVAAIRDVTHGLGAHATLDASSSSAARRQSVQAVRTWGKACFVGEGGNVTLDVSPDLLRRQVTIIGSWTFSTVGQAECATYVADRGIDVDALFTDRWKLEQAEEAYRLFDQQTGGKGVFLS</sequence>
<dbReference type="Proteomes" id="UP000278222">
    <property type="component" value="Unassembled WGS sequence"/>
</dbReference>
<dbReference type="PANTHER" id="PTHR43401">
    <property type="entry name" value="L-THREONINE 3-DEHYDROGENASE"/>
    <property type="match status" value="1"/>
</dbReference>
<dbReference type="Gene3D" id="3.90.180.10">
    <property type="entry name" value="Medium-chain alcohol dehydrogenases, catalytic domain"/>
    <property type="match status" value="1"/>
</dbReference>
<dbReference type="GO" id="GO:0016616">
    <property type="term" value="F:oxidoreductase activity, acting on the CH-OH group of donors, NAD or NADP as acceptor"/>
    <property type="evidence" value="ECO:0007669"/>
    <property type="project" value="UniProtKB-ARBA"/>
</dbReference>
<dbReference type="RefSeq" id="WP_123687789.1">
    <property type="nucleotide sequence ID" value="NZ_AP019700.1"/>
</dbReference>
<evidence type="ECO:0000313" key="6">
    <source>
        <dbReference type="EMBL" id="ROQ00983.1"/>
    </source>
</evidence>
<evidence type="ECO:0000256" key="1">
    <source>
        <dbReference type="ARBA" id="ARBA00022723"/>
    </source>
</evidence>
<comment type="similarity">
    <text evidence="4">Belongs to the zinc-containing alcohol dehydrogenase family.</text>
</comment>
<dbReference type="CDD" id="cd08239">
    <property type="entry name" value="THR_DH_like"/>
    <property type="match status" value="1"/>
</dbReference>
<keyword evidence="1 4" id="KW-0479">Metal-binding</keyword>
<dbReference type="Pfam" id="PF08240">
    <property type="entry name" value="ADH_N"/>
    <property type="match status" value="1"/>
</dbReference>
<evidence type="ECO:0000259" key="5">
    <source>
        <dbReference type="SMART" id="SM00829"/>
    </source>
</evidence>
<organism evidence="6 7">
    <name type="scientific">Stella humosa</name>
    <dbReference type="NCBI Taxonomy" id="94"/>
    <lineage>
        <taxon>Bacteria</taxon>
        <taxon>Pseudomonadati</taxon>
        <taxon>Pseudomonadota</taxon>
        <taxon>Alphaproteobacteria</taxon>
        <taxon>Rhodospirillales</taxon>
        <taxon>Stellaceae</taxon>
        <taxon>Stella</taxon>
    </lineage>
</organism>
<keyword evidence="2 4" id="KW-0862">Zinc</keyword>
<dbReference type="SUPFAM" id="SSF51735">
    <property type="entry name" value="NAD(P)-binding Rossmann-fold domains"/>
    <property type="match status" value="1"/>
</dbReference>
<dbReference type="SMART" id="SM00829">
    <property type="entry name" value="PKS_ER"/>
    <property type="match status" value="1"/>
</dbReference>
<dbReference type="GO" id="GO:0008270">
    <property type="term" value="F:zinc ion binding"/>
    <property type="evidence" value="ECO:0007669"/>
    <property type="project" value="InterPro"/>
</dbReference>
<keyword evidence="7" id="KW-1185">Reference proteome</keyword>
<evidence type="ECO:0000256" key="2">
    <source>
        <dbReference type="ARBA" id="ARBA00022833"/>
    </source>
</evidence>
<dbReference type="InterPro" id="IPR036291">
    <property type="entry name" value="NAD(P)-bd_dom_sf"/>
</dbReference>
<accession>A0A3N1MB69</accession>
<dbReference type="InterPro" id="IPR002328">
    <property type="entry name" value="ADH_Zn_CS"/>
</dbReference>
<dbReference type="AlphaFoldDB" id="A0A3N1MB69"/>
<dbReference type="SUPFAM" id="SSF50129">
    <property type="entry name" value="GroES-like"/>
    <property type="match status" value="1"/>
</dbReference>
<dbReference type="EMBL" id="RJKX01000011">
    <property type="protein sequence ID" value="ROQ00983.1"/>
    <property type="molecule type" value="Genomic_DNA"/>
</dbReference>
<evidence type="ECO:0000256" key="4">
    <source>
        <dbReference type="RuleBase" id="RU361277"/>
    </source>
</evidence>
<dbReference type="InterPro" id="IPR013149">
    <property type="entry name" value="ADH-like_C"/>
</dbReference>
<dbReference type="InterPro" id="IPR020843">
    <property type="entry name" value="ER"/>
</dbReference>
<keyword evidence="3" id="KW-0560">Oxidoreductase</keyword>
<reference evidence="6 7" key="1">
    <citation type="submission" date="2018-11" db="EMBL/GenBank/DDBJ databases">
        <title>Genomic Encyclopedia of Type Strains, Phase IV (KMG-IV): sequencing the most valuable type-strain genomes for metagenomic binning, comparative biology and taxonomic classification.</title>
        <authorList>
            <person name="Goeker M."/>
        </authorList>
    </citation>
    <scope>NUCLEOTIDE SEQUENCE [LARGE SCALE GENOMIC DNA]</scope>
    <source>
        <strain evidence="6 7">DSM 5900</strain>
    </source>
</reference>
<gene>
    <name evidence="6" type="ORF">EDC65_0153</name>
</gene>
<comment type="cofactor">
    <cofactor evidence="4">
        <name>Zn(2+)</name>
        <dbReference type="ChEBI" id="CHEBI:29105"/>
    </cofactor>
</comment>
<dbReference type="PROSITE" id="PS00059">
    <property type="entry name" value="ADH_ZINC"/>
    <property type="match status" value="1"/>
</dbReference>
<comment type="caution">
    <text evidence="6">The sequence shown here is derived from an EMBL/GenBank/DDBJ whole genome shotgun (WGS) entry which is preliminary data.</text>
</comment>
<dbReference type="Gene3D" id="3.40.50.720">
    <property type="entry name" value="NAD(P)-binding Rossmann-like Domain"/>
    <property type="match status" value="1"/>
</dbReference>
<protein>
    <submittedName>
        <fullName evidence="6">Threonine dehydrogenase-like Zn-dependent dehydrogenase</fullName>
    </submittedName>
</protein>
<dbReference type="Pfam" id="PF00107">
    <property type="entry name" value="ADH_zinc_N"/>
    <property type="match status" value="1"/>
</dbReference>
<dbReference type="InterPro" id="IPR013154">
    <property type="entry name" value="ADH-like_N"/>
</dbReference>
<evidence type="ECO:0000313" key="7">
    <source>
        <dbReference type="Proteomes" id="UP000278222"/>
    </source>
</evidence>